<dbReference type="PANTHER" id="PTHR38588:SF1">
    <property type="entry name" value="BLL0334 PROTEIN"/>
    <property type="match status" value="1"/>
</dbReference>
<sequence length="237" mass="25214">MQLEHSFTVPVGIDDAWEVLLDVERVAPCMPGATLTEVREDDFSGRVKVKVGPMQLTYKGTASFTETDSQAYRAQLTAKGQETRGSGTASATVTAQLTDQGGQTDVQVTTDLSVTGRPAQFGRGVMSEVGDKLLSQFADCLAERLAGAPTEEERVAAEGVHEERTAAAPAGGGTDLRQEPQVTPAAARMVHQDPSTSEDEAIDLIDVAGGSVSRRLGPVLGALSLIAAFLWFLRRRR</sequence>
<evidence type="ECO:0008006" key="5">
    <source>
        <dbReference type="Google" id="ProtNLM"/>
    </source>
</evidence>
<dbReference type="SUPFAM" id="SSF55961">
    <property type="entry name" value="Bet v1-like"/>
    <property type="match status" value="1"/>
</dbReference>
<dbReference type="CDD" id="cd07823">
    <property type="entry name" value="SRPBCC_5"/>
    <property type="match status" value="1"/>
</dbReference>
<keyword evidence="2" id="KW-0812">Transmembrane</keyword>
<evidence type="ECO:0000313" key="3">
    <source>
        <dbReference type="EMBL" id="QBI21772.1"/>
    </source>
</evidence>
<dbReference type="EMBL" id="CP036402">
    <property type="protein sequence ID" value="QBI21772.1"/>
    <property type="molecule type" value="Genomic_DNA"/>
</dbReference>
<dbReference type="OrthoDB" id="9808623at2"/>
<dbReference type="InterPro" id="IPR010419">
    <property type="entry name" value="CO_DH_gsu"/>
</dbReference>
<dbReference type="Gene3D" id="3.30.530.20">
    <property type="match status" value="1"/>
</dbReference>
<reference evidence="3 4" key="1">
    <citation type="submission" date="2019-01" db="EMBL/GenBank/DDBJ databases">
        <title>Egibacter rhizosphaerae EGI 80759T.</title>
        <authorList>
            <person name="Chen D.-D."/>
            <person name="Tian Y."/>
            <person name="Jiao J.-Y."/>
            <person name="Zhang X.-T."/>
            <person name="Zhang Y.-G."/>
            <person name="Zhang Y."/>
            <person name="Xiao M."/>
            <person name="Shu W.-S."/>
            <person name="Li W.-J."/>
        </authorList>
    </citation>
    <scope>NUCLEOTIDE SEQUENCE [LARGE SCALE GENOMIC DNA]</scope>
    <source>
        <strain evidence="3 4">EGI 80759</strain>
    </source>
</reference>
<feature type="transmembrane region" description="Helical" evidence="2">
    <location>
        <begin position="216"/>
        <end position="233"/>
    </location>
</feature>
<dbReference type="Proteomes" id="UP000291469">
    <property type="component" value="Chromosome"/>
</dbReference>
<keyword evidence="4" id="KW-1185">Reference proteome</keyword>
<dbReference type="PANTHER" id="PTHR38588">
    <property type="entry name" value="BLL0334 PROTEIN"/>
    <property type="match status" value="1"/>
</dbReference>
<dbReference type="RefSeq" id="WP_131156763.1">
    <property type="nucleotide sequence ID" value="NZ_CP036402.1"/>
</dbReference>
<protein>
    <recommendedName>
        <fullName evidence="5">Carbon monoxide dehydrogenase</fullName>
    </recommendedName>
</protein>
<dbReference type="InterPro" id="IPR023393">
    <property type="entry name" value="START-like_dom_sf"/>
</dbReference>
<dbReference type="KEGG" id="erz:ER308_20900"/>
<evidence type="ECO:0000313" key="4">
    <source>
        <dbReference type="Proteomes" id="UP000291469"/>
    </source>
</evidence>
<evidence type="ECO:0000256" key="2">
    <source>
        <dbReference type="SAM" id="Phobius"/>
    </source>
</evidence>
<name>A0A411YKQ0_9ACTN</name>
<accession>A0A411YKQ0</accession>
<dbReference type="AlphaFoldDB" id="A0A411YKQ0"/>
<proteinExistence type="predicted"/>
<evidence type="ECO:0000256" key="1">
    <source>
        <dbReference type="SAM" id="MobiDB-lite"/>
    </source>
</evidence>
<organism evidence="3 4">
    <name type="scientific">Egibacter rhizosphaerae</name>
    <dbReference type="NCBI Taxonomy" id="1670831"/>
    <lineage>
        <taxon>Bacteria</taxon>
        <taxon>Bacillati</taxon>
        <taxon>Actinomycetota</taxon>
        <taxon>Nitriliruptoria</taxon>
        <taxon>Egibacterales</taxon>
        <taxon>Egibacteraceae</taxon>
        <taxon>Egibacter</taxon>
    </lineage>
</organism>
<keyword evidence="2" id="KW-0472">Membrane</keyword>
<feature type="region of interest" description="Disordered" evidence="1">
    <location>
        <begin position="156"/>
        <end position="178"/>
    </location>
</feature>
<gene>
    <name evidence="3" type="ORF">ER308_20900</name>
</gene>
<keyword evidence="2" id="KW-1133">Transmembrane helix</keyword>
<feature type="compositionally biased region" description="Basic and acidic residues" evidence="1">
    <location>
        <begin position="156"/>
        <end position="165"/>
    </location>
</feature>
<dbReference type="Pfam" id="PF06240">
    <property type="entry name" value="COXG"/>
    <property type="match status" value="1"/>
</dbReference>